<name>A0ABX5WYN3_9GAMM</name>
<feature type="transmembrane region" description="Helical" evidence="6">
    <location>
        <begin position="180"/>
        <end position="203"/>
    </location>
</feature>
<dbReference type="PANTHER" id="PTHR30086:SF20">
    <property type="entry name" value="ARGININE EXPORTER PROTEIN ARGO-RELATED"/>
    <property type="match status" value="1"/>
</dbReference>
<organism evidence="7 8">
    <name type="scientific">Shewanella psychropiezotolerans</name>
    <dbReference type="NCBI Taxonomy" id="2593655"/>
    <lineage>
        <taxon>Bacteria</taxon>
        <taxon>Pseudomonadati</taxon>
        <taxon>Pseudomonadota</taxon>
        <taxon>Gammaproteobacteria</taxon>
        <taxon>Alteromonadales</taxon>
        <taxon>Shewanellaceae</taxon>
        <taxon>Shewanella</taxon>
    </lineage>
</organism>
<evidence type="ECO:0000313" key="7">
    <source>
        <dbReference type="EMBL" id="QDO84204.1"/>
    </source>
</evidence>
<evidence type="ECO:0000256" key="5">
    <source>
        <dbReference type="ARBA" id="ARBA00023136"/>
    </source>
</evidence>
<feature type="transmembrane region" description="Helical" evidence="6">
    <location>
        <begin position="215"/>
        <end position="233"/>
    </location>
</feature>
<keyword evidence="5 6" id="KW-0472">Membrane</keyword>
<evidence type="ECO:0000256" key="4">
    <source>
        <dbReference type="ARBA" id="ARBA00022989"/>
    </source>
</evidence>
<dbReference type="Proteomes" id="UP000315947">
    <property type="component" value="Chromosome"/>
</dbReference>
<reference evidence="7 8" key="1">
    <citation type="submission" date="2019-07" db="EMBL/GenBank/DDBJ databases">
        <title>Shewanella sp. YLB-06 whole genomic sequence.</title>
        <authorList>
            <person name="Yu L."/>
        </authorList>
    </citation>
    <scope>NUCLEOTIDE SEQUENCE [LARGE SCALE GENOMIC DNA]</scope>
    <source>
        <strain evidence="7 8">YLB-06</strain>
    </source>
</reference>
<keyword evidence="4 6" id="KW-1133">Transmembrane helix</keyword>
<evidence type="ECO:0000256" key="3">
    <source>
        <dbReference type="ARBA" id="ARBA00022692"/>
    </source>
</evidence>
<gene>
    <name evidence="7" type="ORF">FM037_14380</name>
</gene>
<dbReference type="RefSeq" id="WP_144046567.1">
    <property type="nucleotide sequence ID" value="NZ_CP041614.1"/>
</dbReference>
<feature type="transmembrane region" description="Helical" evidence="6">
    <location>
        <begin position="68"/>
        <end position="88"/>
    </location>
</feature>
<dbReference type="Pfam" id="PF01810">
    <property type="entry name" value="LysE"/>
    <property type="match status" value="1"/>
</dbReference>
<proteinExistence type="predicted"/>
<keyword evidence="3 6" id="KW-0812">Transmembrane</keyword>
<evidence type="ECO:0000313" key="8">
    <source>
        <dbReference type="Proteomes" id="UP000315947"/>
    </source>
</evidence>
<evidence type="ECO:0000256" key="6">
    <source>
        <dbReference type="SAM" id="Phobius"/>
    </source>
</evidence>
<keyword evidence="2" id="KW-1003">Cell membrane</keyword>
<feature type="transmembrane region" description="Helical" evidence="6">
    <location>
        <begin position="148"/>
        <end position="168"/>
    </location>
</feature>
<dbReference type="EMBL" id="CP041614">
    <property type="protein sequence ID" value="QDO84204.1"/>
    <property type="molecule type" value="Genomic_DNA"/>
</dbReference>
<evidence type="ECO:0000256" key="1">
    <source>
        <dbReference type="ARBA" id="ARBA00004651"/>
    </source>
</evidence>
<dbReference type="PIRSF" id="PIRSF006324">
    <property type="entry name" value="LeuE"/>
    <property type="match status" value="1"/>
</dbReference>
<feature type="transmembrane region" description="Helical" evidence="6">
    <location>
        <begin position="37"/>
        <end position="56"/>
    </location>
</feature>
<comment type="subcellular location">
    <subcellularLocation>
        <location evidence="1">Cell membrane</location>
        <topology evidence="1">Multi-pass membrane protein</topology>
    </subcellularLocation>
</comment>
<keyword evidence="8" id="KW-1185">Reference proteome</keyword>
<accession>A0ABX5WYN3</accession>
<protein>
    <submittedName>
        <fullName evidence="7">LysE family translocator</fullName>
    </submittedName>
</protein>
<dbReference type="PANTHER" id="PTHR30086">
    <property type="entry name" value="ARGININE EXPORTER PROTEIN ARGO"/>
    <property type="match status" value="1"/>
</dbReference>
<dbReference type="InterPro" id="IPR001123">
    <property type="entry name" value="LeuE-type"/>
</dbReference>
<sequence>MNIDTIILFAGIVFLIAIIPGPNALLVLFTALTKSRLLAFSNIAGVSLGFIVHAFISAQGISLLLSQSVWAFMLLKWLGVAYLIWLGISNIRAGINLSTLKLAAEPITEPVAKPQADLAGEKVAETVAASTKLSKDSRAMANDFMKGFLTNMLNPKIVMFYLSIFPQFISQQSVLADSMILGLTQAIVVSSWFLVVIMMAEKFKSLLTNVRNARWMNYVSGSIFLGFGAKLAVTKL</sequence>
<feature type="transmembrane region" description="Helical" evidence="6">
    <location>
        <begin position="6"/>
        <end position="30"/>
    </location>
</feature>
<evidence type="ECO:0000256" key="2">
    <source>
        <dbReference type="ARBA" id="ARBA00022475"/>
    </source>
</evidence>